<evidence type="ECO:0000313" key="3">
    <source>
        <dbReference type="Proteomes" id="UP000265520"/>
    </source>
</evidence>
<sequence>MDKINKLVRRVRGSSFSTRRDREAARQAEPEPEPVIDEDEALDLEPDDDE</sequence>
<keyword evidence="3" id="KW-1185">Reference proteome</keyword>
<protein>
    <submittedName>
        <fullName evidence="2">Uncharacterized protein</fullName>
    </submittedName>
</protein>
<feature type="compositionally biased region" description="Basic residues" evidence="1">
    <location>
        <begin position="1"/>
        <end position="12"/>
    </location>
</feature>
<feature type="compositionally biased region" description="Acidic residues" evidence="1">
    <location>
        <begin position="30"/>
        <end position="50"/>
    </location>
</feature>
<reference evidence="2 3" key="1">
    <citation type="journal article" date="2018" name="Front. Plant Sci.">
        <title>Red Clover (Trifolium pratense) and Zigzag Clover (T. medium) - A Picture of Genomic Similarities and Differences.</title>
        <authorList>
            <person name="Dluhosova J."/>
            <person name="Istvanek J."/>
            <person name="Nedelnik J."/>
            <person name="Repkova J."/>
        </authorList>
    </citation>
    <scope>NUCLEOTIDE SEQUENCE [LARGE SCALE GENOMIC DNA]</scope>
    <source>
        <strain evidence="3">cv. 10/8</strain>
        <tissue evidence="2">Leaf</tissue>
    </source>
</reference>
<evidence type="ECO:0000256" key="1">
    <source>
        <dbReference type="SAM" id="MobiDB-lite"/>
    </source>
</evidence>
<feature type="region of interest" description="Disordered" evidence="1">
    <location>
        <begin position="1"/>
        <end position="50"/>
    </location>
</feature>
<dbReference type="AlphaFoldDB" id="A0A392VGR1"/>
<dbReference type="EMBL" id="LXQA011142367">
    <property type="protein sequence ID" value="MCI86499.1"/>
    <property type="molecule type" value="Genomic_DNA"/>
</dbReference>
<dbReference type="Proteomes" id="UP000265520">
    <property type="component" value="Unassembled WGS sequence"/>
</dbReference>
<organism evidence="2 3">
    <name type="scientific">Trifolium medium</name>
    <dbReference type="NCBI Taxonomy" id="97028"/>
    <lineage>
        <taxon>Eukaryota</taxon>
        <taxon>Viridiplantae</taxon>
        <taxon>Streptophyta</taxon>
        <taxon>Embryophyta</taxon>
        <taxon>Tracheophyta</taxon>
        <taxon>Spermatophyta</taxon>
        <taxon>Magnoliopsida</taxon>
        <taxon>eudicotyledons</taxon>
        <taxon>Gunneridae</taxon>
        <taxon>Pentapetalae</taxon>
        <taxon>rosids</taxon>
        <taxon>fabids</taxon>
        <taxon>Fabales</taxon>
        <taxon>Fabaceae</taxon>
        <taxon>Papilionoideae</taxon>
        <taxon>50 kb inversion clade</taxon>
        <taxon>NPAAA clade</taxon>
        <taxon>Hologalegina</taxon>
        <taxon>IRL clade</taxon>
        <taxon>Trifolieae</taxon>
        <taxon>Trifolium</taxon>
    </lineage>
</organism>
<feature type="non-terminal residue" evidence="2">
    <location>
        <position position="50"/>
    </location>
</feature>
<accession>A0A392VGR1</accession>
<proteinExistence type="predicted"/>
<comment type="caution">
    <text evidence="2">The sequence shown here is derived from an EMBL/GenBank/DDBJ whole genome shotgun (WGS) entry which is preliminary data.</text>
</comment>
<feature type="compositionally biased region" description="Basic and acidic residues" evidence="1">
    <location>
        <begin position="18"/>
        <end position="29"/>
    </location>
</feature>
<name>A0A392VGR1_9FABA</name>
<evidence type="ECO:0000313" key="2">
    <source>
        <dbReference type="EMBL" id="MCI86499.1"/>
    </source>
</evidence>